<dbReference type="PANTHER" id="PTHR24416">
    <property type="entry name" value="TYROSINE-PROTEIN KINASE RECEPTOR"/>
    <property type="match status" value="1"/>
</dbReference>
<dbReference type="InterPro" id="IPR050122">
    <property type="entry name" value="RTK"/>
</dbReference>
<dbReference type="SUPFAM" id="SSF56112">
    <property type="entry name" value="Protein kinase-like (PK-like)"/>
    <property type="match status" value="1"/>
</dbReference>
<keyword evidence="1" id="KW-0812">Transmembrane</keyword>
<dbReference type="AlphaFoldDB" id="A0A7M7NGC6"/>
<evidence type="ECO:0000313" key="4">
    <source>
        <dbReference type="Proteomes" id="UP000007110"/>
    </source>
</evidence>
<protein>
    <recommendedName>
        <fullName evidence="2">Tyrosine-protein kinase catalytic domain-containing protein</fullName>
    </recommendedName>
</protein>
<feature type="transmembrane region" description="Helical" evidence="1">
    <location>
        <begin position="12"/>
        <end position="37"/>
    </location>
</feature>
<feature type="domain" description="Tyrosine-protein kinase catalytic" evidence="2">
    <location>
        <begin position="19"/>
        <end position="157"/>
    </location>
</feature>
<dbReference type="Proteomes" id="UP000007110">
    <property type="component" value="Unassembled WGS sequence"/>
</dbReference>
<dbReference type="KEGG" id="spu:115922104"/>
<dbReference type="InParanoid" id="A0A7M7NGC6"/>
<accession>A0A7M7NGC6</accession>
<keyword evidence="1" id="KW-0472">Membrane</keyword>
<evidence type="ECO:0000313" key="3">
    <source>
        <dbReference type="EnsemblMetazoa" id="XP_030836044"/>
    </source>
</evidence>
<organism evidence="3 4">
    <name type="scientific">Strongylocentrotus purpuratus</name>
    <name type="common">Purple sea urchin</name>
    <dbReference type="NCBI Taxonomy" id="7668"/>
    <lineage>
        <taxon>Eukaryota</taxon>
        <taxon>Metazoa</taxon>
        <taxon>Echinodermata</taxon>
        <taxon>Eleutherozoa</taxon>
        <taxon>Echinozoa</taxon>
        <taxon>Echinoidea</taxon>
        <taxon>Euechinoidea</taxon>
        <taxon>Echinacea</taxon>
        <taxon>Camarodonta</taxon>
        <taxon>Echinidea</taxon>
        <taxon>Strongylocentrotidae</taxon>
        <taxon>Strongylocentrotus</taxon>
    </lineage>
</organism>
<dbReference type="PANTHER" id="PTHR24416:SF611">
    <property type="entry name" value="TYROSINE-PROTEIN KINASE TRANSMEMBRANE RECEPTOR ROR"/>
    <property type="match status" value="1"/>
</dbReference>
<evidence type="ECO:0000256" key="1">
    <source>
        <dbReference type="SAM" id="Phobius"/>
    </source>
</evidence>
<proteinExistence type="predicted"/>
<keyword evidence="4" id="KW-1185">Reference proteome</keyword>
<evidence type="ECO:0000259" key="2">
    <source>
        <dbReference type="SMART" id="SM00219"/>
    </source>
</evidence>
<reference evidence="4" key="1">
    <citation type="submission" date="2015-02" db="EMBL/GenBank/DDBJ databases">
        <title>Genome sequencing for Strongylocentrotus purpuratus.</title>
        <authorList>
            <person name="Murali S."/>
            <person name="Liu Y."/>
            <person name="Vee V."/>
            <person name="English A."/>
            <person name="Wang M."/>
            <person name="Skinner E."/>
            <person name="Han Y."/>
            <person name="Muzny D.M."/>
            <person name="Worley K.C."/>
            <person name="Gibbs R.A."/>
        </authorList>
    </citation>
    <scope>NUCLEOTIDE SEQUENCE</scope>
</reference>
<reference evidence="3" key="2">
    <citation type="submission" date="2021-01" db="UniProtKB">
        <authorList>
            <consortium name="EnsemblMetazoa"/>
        </authorList>
    </citation>
    <scope>IDENTIFICATION</scope>
</reference>
<dbReference type="Gene3D" id="1.10.510.10">
    <property type="entry name" value="Transferase(Phosphotransferase) domain 1"/>
    <property type="match status" value="1"/>
</dbReference>
<dbReference type="SMART" id="SM00219">
    <property type="entry name" value="TyrKc"/>
    <property type="match status" value="1"/>
</dbReference>
<sequence>MVLVGGYDPTAMISLAVSVSLLVVLAFVVVTCAAMWLKRERNTEKITGVDIELTIPGYKDNFWAEFQTLTTIVYHKISLNFLEHACIRRRLPTRWLALESLTKQEYTTKSDVWSFGILLWEIVTLGKPYPAISAKSLARKLQEDYRMEKPSNCNDEL</sequence>
<dbReference type="OrthoDB" id="535945at2759"/>
<dbReference type="Pfam" id="PF07714">
    <property type="entry name" value="PK_Tyr_Ser-Thr"/>
    <property type="match status" value="1"/>
</dbReference>
<dbReference type="EnsemblMetazoa" id="XM_030980184">
    <property type="protein sequence ID" value="XP_030836044"/>
    <property type="gene ID" value="LOC115922104"/>
</dbReference>
<keyword evidence="1" id="KW-1133">Transmembrane helix</keyword>
<name>A0A7M7NGC6_STRPU</name>
<dbReference type="RefSeq" id="XP_030836044.1">
    <property type="nucleotide sequence ID" value="XM_030980184.1"/>
</dbReference>
<dbReference type="GeneID" id="115922104"/>
<dbReference type="GO" id="GO:0004713">
    <property type="term" value="F:protein tyrosine kinase activity"/>
    <property type="evidence" value="ECO:0007669"/>
    <property type="project" value="InterPro"/>
</dbReference>
<dbReference type="InterPro" id="IPR020635">
    <property type="entry name" value="Tyr_kinase_cat_dom"/>
</dbReference>
<dbReference type="InterPro" id="IPR001245">
    <property type="entry name" value="Ser-Thr/Tyr_kinase_cat_dom"/>
</dbReference>
<dbReference type="InterPro" id="IPR011009">
    <property type="entry name" value="Kinase-like_dom_sf"/>
</dbReference>